<dbReference type="GO" id="GO:0046872">
    <property type="term" value="F:metal ion binding"/>
    <property type="evidence" value="ECO:0007669"/>
    <property type="project" value="UniProtKB-KW"/>
</dbReference>
<sequence length="458" mass="49668">MKKITLATLALCSFAVSQAQTGRTVFGSPVRSVNPATGQIRCVSDEYEASLQQKNSNRANTEAFETWIAAKVEAAKQRLMNSKSVAEVVHIPVVVHVIHNGDAVGTNENISDARVISQITVLNNDFRRILGTPGYNTNAVGADVEVEFCLAQKKPDGSATNGIDRVNLNTAQWSTEASIENNLKPNTIWDPTQYFNIWVCQFSSSPSAEMYGILGYAQFPSNSGLGGLNADGGLATTDGVIIDWHCFGSSDYSTGNYYSGYDKGRTATHEIGHCFGLRHIWGDSSSCTVNATDSFKDFCPDTPAAAEENYDCDAVYNSCALSPGNDMVENYMDYTYDTCMNIFTLNQKARILAVLQNSPRRSTLPASTACQALATPDFDKFEGLNLYPNPADSFVTIGISGDLPQSYEVVNALGQMVAVRNISNDSDLTISTASFANGVYFVKVTKEGATKTLRFIKQ</sequence>
<dbReference type="EMBL" id="JACBJI010000002">
    <property type="protein sequence ID" value="NYA70657.1"/>
    <property type="molecule type" value="Genomic_DNA"/>
</dbReference>
<evidence type="ECO:0000256" key="1">
    <source>
        <dbReference type="ARBA" id="ARBA00008721"/>
    </source>
</evidence>
<proteinExistence type="inferred from homology"/>
<feature type="chain" id="PRO_5031386498" evidence="9">
    <location>
        <begin position="20"/>
        <end position="458"/>
    </location>
</feature>
<evidence type="ECO:0000256" key="2">
    <source>
        <dbReference type="ARBA" id="ARBA00022670"/>
    </source>
</evidence>
<dbReference type="RefSeq" id="WP_176005480.1">
    <property type="nucleotide sequence ID" value="NZ_JABWMI010000008.1"/>
</dbReference>
<dbReference type="GO" id="GO:0008237">
    <property type="term" value="F:metallopeptidase activity"/>
    <property type="evidence" value="ECO:0007669"/>
    <property type="project" value="UniProtKB-KW"/>
</dbReference>
<dbReference type="InterPro" id="IPR024079">
    <property type="entry name" value="MetalloPept_cat_dom_sf"/>
</dbReference>
<keyword evidence="13" id="KW-1185">Reference proteome</keyword>
<comment type="similarity">
    <text evidence="1">Belongs to the peptidase M43B family.</text>
</comment>
<feature type="domain" description="Peptidase M43 pregnancy-associated plasma-A" evidence="10">
    <location>
        <begin position="186"/>
        <end position="355"/>
    </location>
</feature>
<evidence type="ECO:0000256" key="7">
    <source>
        <dbReference type="ARBA" id="ARBA00023049"/>
    </source>
</evidence>
<evidence type="ECO:0000256" key="9">
    <source>
        <dbReference type="SAM" id="SignalP"/>
    </source>
</evidence>
<organism evidence="12 13">
    <name type="scientific">Flavobacterium agri</name>
    <dbReference type="NCBI Taxonomy" id="2743471"/>
    <lineage>
        <taxon>Bacteria</taxon>
        <taxon>Pseudomonadati</taxon>
        <taxon>Bacteroidota</taxon>
        <taxon>Flavobacteriia</taxon>
        <taxon>Flavobacteriales</taxon>
        <taxon>Flavobacteriaceae</taxon>
        <taxon>Flavobacterium</taxon>
    </lineage>
</organism>
<name>A0A7Y8Y1G8_9FLAO</name>
<reference evidence="12 13" key="1">
    <citation type="submission" date="2020-07" db="EMBL/GenBank/DDBJ databases">
        <authorList>
            <person name="Sun Q."/>
        </authorList>
    </citation>
    <scope>NUCLEOTIDE SEQUENCE [LARGE SCALE GENOMIC DNA]</scope>
    <source>
        <strain evidence="12 13">MAH-1</strain>
    </source>
</reference>
<dbReference type="AlphaFoldDB" id="A0A7Y8Y1G8"/>
<dbReference type="Pfam" id="PF05572">
    <property type="entry name" value="Peptidase_M43"/>
    <property type="match status" value="1"/>
</dbReference>
<evidence type="ECO:0000256" key="6">
    <source>
        <dbReference type="ARBA" id="ARBA00022833"/>
    </source>
</evidence>
<evidence type="ECO:0000256" key="3">
    <source>
        <dbReference type="ARBA" id="ARBA00022723"/>
    </source>
</evidence>
<feature type="domain" description="Secretion system C-terminal sorting" evidence="11">
    <location>
        <begin position="386"/>
        <end position="453"/>
    </location>
</feature>
<gene>
    <name evidence="12" type="ORF">HZF10_06975</name>
</gene>
<keyword evidence="2" id="KW-0645">Protease</keyword>
<keyword evidence="3" id="KW-0479">Metal-binding</keyword>
<comment type="caution">
    <text evidence="12">The sequence shown here is derived from an EMBL/GenBank/DDBJ whole genome shotgun (WGS) entry which is preliminary data.</text>
</comment>
<dbReference type="InterPro" id="IPR008754">
    <property type="entry name" value="Peptidase_M43"/>
</dbReference>
<evidence type="ECO:0000256" key="8">
    <source>
        <dbReference type="ARBA" id="ARBA00023157"/>
    </source>
</evidence>
<keyword evidence="7" id="KW-0482">Metalloprotease</keyword>
<protein>
    <submittedName>
        <fullName evidence="12">T9SS type A sorting domain-containing protein</fullName>
    </submittedName>
</protein>
<dbReference type="CDD" id="cd04275">
    <property type="entry name" value="ZnMc_pappalysin_like"/>
    <property type="match status" value="1"/>
</dbReference>
<evidence type="ECO:0000313" key="13">
    <source>
        <dbReference type="Proteomes" id="UP000535020"/>
    </source>
</evidence>
<dbReference type="PANTHER" id="PTHR47466:SF1">
    <property type="entry name" value="METALLOPROTEASE MEP1 (AFU_ORTHOLOGUE AFUA_1G07730)-RELATED"/>
    <property type="match status" value="1"/>
</dbReference>
<dbReference type="Pfam" id="PF18962">
    <property type="entry name" value="Por_Secre_tail"/>
    <property type="match status" value="1"/>
</dbReference>
<dbReference type="Proteomes" id="UP000535020">
    <property type="component" value="Unassembled WGS sequence"/>
</dbReference>
<evidence type="ECO:0000256" key="4">
    <source>
        <dbReference type="ARBA" id="ARBA00022729"/>
    </source>
</evidence>
<dbReference type="InterPro" id="IPR026444">
    <property type="entry name" value="Secre_tail"/>
</dbReference>
<keyword evidence="4 9" id="KW-0732">Signal</keyword>
<evidence type="ECO:0000313" key="12">
    <source>
        <dbReference type="EMBL" id="NYA70657.1"/>
    </source>
</evidence>
<dbReference type="Gene3D" id="3.40.390.10">
    <property type="entry name" value="Collagenase (Catalytic Domain)"/>
    <property type="match status" value="1"/>
</dbReference>
<keyword evidence="8" id="KW-1015">Disulfide bond</keyword>
<dbReference type="NCBIfam" id="TIGR04183">
    <property type="entry name" value="Por_Secre_tail"/>
    <property type="match status" value="1"/>
</dbReference>
<dbReference type="PANTHER" id="PTHR47466">
    <property type="match status" value="1"/>
</dbReference>
<evidence type="ECO:0000259" key="11">
    <source>
        <dbReference type="Pfam" id="PF18962"/>
    </source>
</evidence>
<feature type="signal peptide" evidence="9">
    <location>
        <begin position="1"/>
        <end position="19"/>
    </location>
</feature>
<keyword evidence="6" id="KW-0862">Zinc</keyword>
<evidence type="ECO:0000259" key="10">
    <source>
        <dbReference type="Pfam" id="PF05572"/>
    </source>
</evidence>
<dbReference type="GO" id="GO:0006508">
    <property type="term" value="P:proteolysis"/>
    <property type="evidence" value="ECO:0007669"/>
    <property type="project" value="UniProtKB-KW"/>
</dbReference>
<accession>A0A7Y8Y1G8</accession>
<evidence type="ECO:0000256" key="5">
    <source>
        <dbReference type="ARBA" id="ARBA00022801"/>
    </source>
</evidence>
<dbReference type="SUPFAM" id="SSF55486">
    <property type="entry name" value="Metalloproteases ('zincins'), catalytic domain"/>
    <property type="match status" value="1"/>
</dbReference>
<keyword evidence="5" id="KW-0378">Hydrolase</keyword>